<evidence type="ECO:0000313" key="1">
    <source>
        <dbReference type="Proteomes" id="UP000887574"/>
    </source>
</evidence>
<dbReference type="Proteomes" id="UP000887574">
    <property type="component" value="Unplaced"/>
</dbReference>
<sequence>MNEAMRGMEEPVIAAINSTALEKTLEFRKSYTAILGARPVLPILKFRTNGRVTTMVIHSSSMIREEIAQADLSSYLFSSCLRQFICCSVERVITLLGFRNWSM</sequence>
<dbReference type="WBParaSite" id="jg22494">
    <property type="protein sequence ID" value="jg22494"/>
    <property type="gene ID" value="jg22494"/>
</dbReference>
<accession>A0A915DRW5</accession>
<evidence type="ECO:0000313" key="2">
    <source>
        <dbReference type="WBParaSite" id="jg22494"/>
    </source>
</evidence>
<organism evidence="1 2">
    <name type="scientific">Ditylenchus dipsaci</name>
    <dbReference type="NCBI Taxonomy" id="166011"/>
    <lineage>
        <taxon>Eukaryota</taxon>
        <taxon>Metazoa</taxon>
        <taxon>Ecdysozoa</taxon>
        <taxon>Nematoda</taxon>
        <taxon>Chromadorea</taxon>
        <taxon>Rhabditida</taxon>
        <taxon>Tylenchina</taxon>
        <taxon>Tylenchomorpha</taxon>
        <taxon>Sphaerularioidea</taxon>
        <taxon>Anguinidae</taxon>
        <taxon>Anguininae</taxon>
        <taxon>Ditylenchus</taxon>
    </lineage>
</organism>
<proteinExistence type="predicted"/>
<keyword evidence="1" id="KW-1185">Reference proteome</keyword>
<dbReference type="AlphaFoldDB" id="A0A915DRW5"/>
<protein>
    <submittedName>
        <fullName evidence="2">Uncharacterized protein</fullName>
    </submittedName>
</protein>
<reference evidence="2" key="1">
    <citation type="submission" date="2022-11" db="UniProtKB">
        <authorList>
            <consortium name="WormBaseParasite"/>
        </authorList>
    </citation>
    <scope>IDENTIFICATION</scope>
</reference>
<name>A0A915DRW5_9BILA</name>